<feature type="compositionally biased region" description="Basic and acidic residues" evidence="1">
    <location>
        <begin position="12"/>
        <end position="23"/>
    </location>
</feature>
<evidence type="ECO:0000313" key="2">
    <source>
        <dbReference type="EMBL" id="MBP2360694.1"/>
    </source>
</evidence>
<feature type="region of interest" description="Disordered" evidence="1">
    <location>
        <begin position="1"/>
        <end position="43"/>
    </location>
</feature>
<evidence type="ECO:0000256" key="1">
    <source>
        <dbReference type="SAM" id="MobiDB-lite"/>
    </source>
</evidence>
<protein>
    <submittedName>
        <fullName evidence="2">Uncharacterized protein</fullName>
    </submittedName>
</protein>
<gene>
    <name evidence="2" type="ORF">JOF59_003094</name>
</gene>
<name>A0ABS4V9V3_9ACTN</name>
<proteinExistence type="predicted"/>
<organism evidence="2 3">
    <name type="scientific">Streptomyces clavifer</name>
    <dbReference type="NCBI Taxonomy" id="68188"/>
    <lineage>
        <taxon>Bacteria</taxon>
        <taxon>Bacillati</taxon>
        <taxon>Actinomycetota</taxon>
        <taxon>Actinomycetes</taxon>
        <taxon>Kitasatosporales</taxon>
        <taxon>Streptomycetaceae</taxon>
        <taxon>Streptomyces</taxon>
    </lineage>
</organism>
<keyword evidence="3" id="KW-1185">Reference proteome</keyword>
<reference evidence="2 3" key="1">
    <citation type="submission" date="2021-03" db="EMBL/GenBank/DDBJ databases">
        <title>Sequencing the genomes of 1000 actinobacteria strains.</title>
        <authorList>
            <person name="Klenk H.-P."/>
        </authorList>
    </citation>
    <scope>NUCLEOTIDE SEQUENCE [LARGE SCALE GENOMIC DNA]</scope>
    <source>
        <strain evidence="2 3">DSM 40843</strain>
    </source>
</reference>
<sequence>MAADDVENVGLGHKDVRARERLHGAQSQQSRVAGTGAEEGDVP</sequence>
<comment type="caution">
    <text evidence="2">The sequence shown here is derived from an EMBL/GenBank/DDBJ whole genome shotgun (WGS) entry which is preliminary data.</text>
</comment>
<dbReference type="EMBL" id="JAGINS010000001">
    <property type="protein sequence ID" value="MBP2360694.1"/>
    <property type="molecule type" value="Genomic_DNA"/>
</dbReference>
<dbReference type="Proteomes" id="UP001519311">
    <property type="component" value="Unassembled WGS sequence"/>
</dbReference>
<evidence type="ECO:0000313" key="3">
    <source>
        <dbReference type="Proteomes" id="UP001519311"/>
    </source>
</evidence>
<accession>A0ABS4V9V3</accession>